<keyword evidence="3" id="KW-1185">Reference proteome</keyword>
<feature type="transmembrane region" description="Helical" evidence="1">
    <location>
        <begin position="63"/>
        <end position="86"/>
    </location>
</feature>
<comment type="caution">
    <text evidence="2">The sequence shown here is derived from an EMBL/GenBank/DDBJ whole genome shotgun (WGS) entry which is preliminary data.</text>
</comment>
<evidence type="ECO:0000256" key="1">
    <source>
        <dbReference type="SAM" id="Phobius"/>
    </source>
</evidence>
<feature type="transmembrane region" description="Helical" evidence="1">
    <location>
        <begin position="93"/>
        <end position="114"/>
    </location>
</feature>
<protein>
    <submittedName>
        <fullName evidence="2">Uncharacterized protein</fullName>
    </submittedName>
</protein>
<keyword evidence="1" id="KW-1133">Transmembrane helix</keyword>
<name>A0ABR1JQQ3_9AGAR</name>
<sequence length="345" mass="37948">MKKCEALPLTDKVGNRQTTPTGVTVVNLDVPDGLDYPAKAAEKGPYPNIAESPPLLYPAIHDYSVLLTSIIPIGASLIACVISGILGDRYAVAMILLGVVANGLTCLVLGSGILTVKRVKPASGVPKGDGLLESKKELVVLLGPESAVAQVTRASFGLQFPEWSTPNYHDVGVCCILQTSQFLIQLLLIPQAELFGQFMFLITFAVSWLYNAYLSSFDKEEMQRKVLLRDDVLKINGELKRYQFGTRTALAVFVTFVLQPSKPQAMLDHLIPNNTDVWNTFKKQVAGQVNFEGDELNIDFGALKTEGENGLMDDLEDDAREAYRIYREYCASRKTEEAKKPVEEV</sequence>
<reference evidence="2 3" key="1">
    <citation type="submission" date="2024-01" db="EMBL/GenBank/DDBJ databases">
        <title>A draft genome for the cacao thread blight pathogen Marasmiellus scandens.</title>
        <authorList>
            <person name="Baruah I.K."/>
            <person name="Leung J."/>
            <person name="Bukari Y."/>
            <person name="Amoako-Attah I."/>
            <person name="Meinhardt L.W."/>
            <person name="Bailey B.A."/>
            <person name="Cohen S.P."/>
        </authorList>
    </citation>
    <scope>NUCLEOTIDE SEQUENCE [LARGE SCALE GENOMIC DNA]</scope>
    <source>
        <strain evidence="2 3">GH-19</strain>
    </source>
</reference>
<organism evidence="2 3">
    <name type="scientific">Marasmiellus scandens</name>
    <dbReference type="NCBI Taxonomy" id="2682957"/>
    <lineage>
        <taxon>Eukaryota</taxon>
        <taxon>Fungi</taxon>
        <taxon>Dikarya</taxon>
        <taxon>Basidiomycota</taxon>
        <taxon>Agaricomycotina</taxon>
        <taxon>Agaricomycetes</taxon>
        <taxon>Agaricomycetidae</taxon>
        <taxon>Agaricales</taxon>
        <taxon>Marasmiineae</taxon>
        <taxon>Omphalotaceae</taxon>
        <taxon>Marasmiellus</taxon>
    </lineage>
</organism>
<gene>
    <name evidence="2" type="ORF">VKT23_006565</name>
</gene>
<feature type="transmembrane region" description="Helical" evidence="1">
    <location>
        <begin position="194"/>
        <end position="214"/>
    </location>
</feature>
<keyword evidence="1" id="KW-0472">Membrane</keyword>
<dbReference type="Proteomes" id="UP001498398">
    <property type="component" value="Unassembled WGS sequence"/>
</dbReference>
<evidence type="ECO:0000313" key="2">
    <source>
        <dbReference type="EMBL" id="KAK7464401.1"/>
    </source>
</evidence>
<proteinExistence type="predicted"/>
<evidence type="ECO:0000313" key="3">
    <source>
        <dbReference type="Proteomes" id="UP001498398"/>
    </source>
</evidence>
<accession>A0ABR1JQQ3</accession>
<keyword evidence="1" id="KW-0812">Transmembrane</keyword>
<dbReference type="EMBL" id="JBANRG010000008">
    <property type="protein sequence ID" value="KAK7464401.1"/>
    <property type="molecule type" value="Genomic_DNA"/>
</dbReference>